<keyword evidence="3" id="KW-0456">Lyase</keyword>
<dbReference type="EMBL" id="JANFQF010000015">
    <property type="protein sequence ID" value="MCQ4121033.1"/>
    <property type="molecule type" value="Genomic_DNA"/>
</dbReference>
<keyword evidence="8" id="KW-1185">Reference proteome</keyword>
<evidence type="ECO:0000256" key="5">
    <source>
        <dbReference type="ARBA" id="ARBA00038889"/>
    </source>
</evidence>
<dbReference type="InterPro" id="IPR006680">
    <property type="entry name" value="Amidohydro-rel"/>
</dbReference>
<dbReference type="Gene3D" id="3.20.20.140">
    <property type="entry name" value="Metal-dependent hydrolases"/>
    <property type="match status" value="1"/>
</dbReference>
<accession>A0ABT1QH89</accession>
<dbReference type="EC" id="4.1.1.52" evidence="5"/>
<protein>
    <recommendedName>
        <fullName evidence="5">6-methylsalicylate decarboxylase</fullName>
        <ecNumber evidence="5">4.1.1.52</ecNumber>
    </recommendedName>
</protein>
<comment type="caution">
    <text evidence="7">The sequence shown here is derived from an EMBL/GenBank/DDBJ whole genome shotgun (WGS) entry which is preliminary data.</text>
</comment>
<dbReference type="PROSITE" id="PS51318">
    <property type="entry name" value="TAT"/>
    <property type="match status" value="1"/>
</dbReference>
<reference evidence="7 8" key="1">
    <citation type="submission" date="2022-07" db="EMBL/GenBank/DDBJ databases">
        <title>Degradation activity of malathion, p-nitrophenol and potential low-temperature adaptation strategy of Rhodococcus sp. FXJ9.536.</title>
        <authorList>
            <person name="Huang J."/>
            <person name="Huang Y."/>
        </authorList>
    </citation>
    <scope>NUCLEOTIDE SEQUENCE [LARGE SCALE GENOMIC DNA]</scope>
    <source>
        <strain evidence="7 8">FXJ9.536</strain>
    </source>
</reference>
<dbReference type="Pfam" id="PF04909">
    <property type="entry name" value="Amidohydro_2"/>
    <property type="match status" value="1"/>
</dbReference>
<evidence type="ECO:0000259" key="6">
    <source>
        <dbReference type="Pfam" id="PF04909"/>
    </source>
</evidence>
<dbReference type="RefSeq" id="WP_255971168.1">
    <property type="nucleotide sequence ID" value="NZ_JANFQF010000015.1"/>
</dbReference>
<dbReference type="InterPro" id="IPR006311">
    <property type="entry name" value="TAT_signal"/>
</dbReference>
<name>A0ABT1QH89_9NOCA</name>
<dbReference type="Proteomes" id="UP001524501">
    <property type="component" value="Unassembled WGS sequence"/>
</dbReference>
<dbReference type="PANTHER" id="PTHR21240">
    <property type="entry name" value="2-AMINO-3-CARBOXYLMUCONATE-6-SEMIALDEHYDE DECARBOXYLASE"/>
    <property type="match status" value="1"/>
</dbReference>
<dbReference type="InterPro" id="IPR032465">
    <property type="entry name" value="ACMSD"/>
</dbReference>
<gene>
    <name evidence="7" type="ORF">NOF53_18005</name>
</gene>
<keyword evidence="2" id="KW-0862">Zinc</keyword>
<organism evidence="7 8">
    <name type="scientific">Rhodococcus tibetensis</name>
    <dbReference type="NCBI Taxonomy" id="2965064"/>
    <lineage>
        <taxon>Bacteria</taxon>
        <taxon>Bacillati</taxon>
        <taxon>Actinomycetota</taxon>
        <taxon>Actinomycetes</taxon>
        <taxon>Mycobacteriales</taxon>
        <taxon>Nocardiaceae</taxon>
        <taxon>Rhodococcus</taxon>
    </lineage>
</organism>
<evidence type="ECO:0000256" key="3">
    <source>
        <dbReference type="ARBA" id="ARBA00023239"/>
    </source>
</evidence>
<evidence type="ECO:0000256" key="1">
    <source>
        <dbReference type="ARBA" id="ARBA00022723"/>
    </source>
</evidence>
<evidence type="ECO:0000256" key="2">
    <source>
        <dbReference type="ARBA" id="ARBA00022833"/>
    </source>
</evidence>
<keyword evidence="1" id="KW-0479">Metal-binding</keyword>
<dbReference type="PANTHER" id="PTHR21240:SF29">
    <property type="entry name" value="AMIDOHYDROLASE-RELATED DOMAIN-CONTAINING PROTEIN"/>
    <property type="match status" value="1"/>
</dbReference>
<evidence type="ECO:0000313" key="7">
    <source>
        <dbReference type="EMBL" id="MCQ4121033.1"/>
    </source>
</evidence>
<feature type="domain" description="Amidohydrolase-related" evidence="6">
    <location>
        <begin position="42"/>
        <end position="346"/>
    </location>
</feature>
<sequence>MIDRRTLLGTLGGVTVSGVAHSVVSASRSARANPAEPAGGLIDLHSHFLPDFYVRDAVQAGIAFPDGMPKWPSWSIGEHLAMMDSCGVDSAVLSLSSPGVLLGDTAQAAALARRVNDFAAEVTSGQPRLGFFASLPLPNVVDSVVEAVRALDDLGADGVVMMSNAAGMYLGNAALSPLMAALHARSAVVFVHPTSPPNAAAVNLGLPASMMEFLFDTARTVVDLLMLGTIDRYPNIRWVLTHGGGVLPLLSDRVDFFRSQVGIKAPTMSDILQSMWFDLAGTPAPRQLPALVSAVGTEHLVYGSDFCFTPLDAVRQQIQSLDASTPSEVFANWRRATSDNARRLLGDI</sequence>
<dbReference type="InterPro" id="IPR032466">
    <property type="entry name" value="Metal_Hydrolase"/>
</dbReference>
<comment type="catalytic activity">
    <reaction evidence="4">
        <text>6-methylsalicylate + H(+) = 3-methylphenol + CO2</text>
        <dbReference type="Rhea" id="RHEA:23112"/>
        <dbReference type="ChEBI" id="CHEBI:15378"/>
        <dbReference type="ChEBI" id="CHEBI:16526"/>
        <dbReference type="ChEBI" id="CHEBI:17231"/>
        <dbReference type="ChEBI" id="CHEBI:36658"/>
        <dbReference type="EC" id="4.1.1.52"/>
    </reaction>
    <physiologicalReaction direction="left-to-right" evidence="4">
        <dbReference type="Rhea" id="RHEA:23113"/>
    </physiologicalReaction>
</comment>
<dbReference type="SUPFAM" id="SSF51556">
    <property type="entry name" value="Metallo-dependent hydrolases"/>
    <property type="match status" value="1"/>
</dbReference>
<proteinExistence type="predicted"/>
<evidence type="ECO:0000256" key="4">
    <source>
        <dbReference type="ARBA" id="ARBA00036832"/>
    </source>
</evidence>
<evidence type="ECO:0000313" key="8">
    <source>
        <dbReference type="Proteomes" id="UP001524501"/>
    </source>
</evidence>